<feature type="region of interest" description="Disordered" evidence="1">
    <location>
        <begin position="34"/>
        <end position="63"/>
    </location>
</feature>
<accession>A0A8J3VIA0</accession>
<dbReference type="EMBL" id="BONY01000036">
    <property type="protein sequence ID" value="GIH07390.1"/>
    <property type="molecule type" value="Genomic_DNA"/>
</dbReference>
<feature type="compositionally biased region" description="Basic and acidic residues" evidence="1">
    <location>
        <begin position="54"/>
        <end position="63"/>
    </location>
</feature>
<reference evidence="2" key="1">
    <citation type="submission" date="2021-01" db="EMBL/GenBank/DDBJ databases">
        <title>Whole genome shotgun sequence of Rhizocola hellebori NBRC 109834.</title>
        <authorList>
            <person name="Komaki H."/>
            <person name="Tamura T."/>
        </authorList>
    </citation>
    <scope>NUCLEOTIDE SEQUENCE</scope>
    <source>
        <strain evidence="2">NBRC 109834</strain>
    </source>
</reference>
<sequence length="63" mass="7162">MATKLSTHVFQWDGITDPLALKPVEYCTCKLPRRHPRHDVAPQTPEQDAADAARLGEHDEMEH</sequence>
<evidence type="ECO:0000313" key="3">
    <source>
        <dbReference type="Proteomes" id="UP000612899"/>
    </source>
</evidence>
<proteinExistence type="predicted"/>
<evidence type="ECO:0000313" key="2">
    <source>
        <dbReference type="EMBL" id="GIH07390.1"/>
    </source>
</evidence>
<dbReference type="Proteomes" id="UP000612899">
    <property type="component" value="Unassembled WGS sequence"/>
</dbReference>
<comment type="caution">
    <text evidence="2">The sequence shown here is derived from an EMBL/GenBank/DDBJ whole genome shotgun (WGS) entry which is preliminary data.</text>
</comment>
<dbReference type="RefSeq" id="WP_203911180.1">
    <property type="nucleotide sequence ID" value="NZ_BONY01000036.1"/>
</dbReference>
<gene>
    <name evidence="2" type="ORF">Rhe02_54570</name>
</gene>
<name>A0A8J3VIA0_9ACTN</name>
<protein>
    <submittedName>
        <fullName evidence="2">Uncharacterized protein</fullName>
    </submittedName>
</protein>
<dbReference type="AlphaFoldDB" id="A0A8J3VIA0"/>
<evidence type="ECO:0000256" key="1">
    <source>
        <dbReference type="SAM" id="MobiDB-lite"/>
    </source>
</evidence>
<keyword evidence="3" id="KW-1185">Reference proteome</keyword>
<organism evidence="2 3">
    <name type="scientific">Rhizocola hellebori</name>
    <dbReference type="NCBI Taxonomy" id="1392758"/>
    <lineage>
        <taxon>Bacteria</taxon>
        <taxon>Bacillati</taxon>
        <taxon>Actinomycetota</taxon>
        <taxon>Actinomycetes</taxon>
        <taxon>Micromonosporales</taxon>
        <taxon>Micromonosporaceae</taxon>
        <taxon>Rhizocola</taxon>
    </lineage>
</organism>